<organism evidence="6 7">
    <name type="scientific">Pseudopithomyces chartarum</name>
    <dbReference type="NCBI Taxonomy" id="1892770"/>
    <lineage>
        <taxon>Eukaryota</taxon>
        <taxon>Fungi</taxon>
        <taxon>Dikarya</taxon>
        <taxon>Ascomycota</taxon>
        <taxon>Pezizomycotina</taxon>
        <taxon>Dothideomycetes</taxon>
        <taxon>Pleosporomycetidae</taxon>
        <taxon>Pleosporales</taxon>
        <taxon>Massarineae</taxon>
        <taxon>Didymosphaeriaceae</taxon>
        <taxon>Pseudopithomyces</taxon>
    </lineage>
</organism>
<comment type="caution">
    <text evidence="6">The sequence shown here is derived from an EMBL/GenBank/DDBJ whole genome shotgun (WGS) entry which is preliminary data.</text>
</comment>
<keyword evidence="1" id="KW-0677">Repeat</keyword>
<reference evidence="6 7" key="1">
    <citation type="submission" date="2021-02" db="EMBL/GenBank/DDBJ databases">
        <title>Genome assembly of Pseudopithomyces chartarum.</title>
        <authorList>
            <person name="Jauregui R."/>
            <person name="Singh J."/>
            <person name="Voisey C."/>
        </authorList>
    </citation>
    <scope>NUCLEOTIDE SEQUENCE [LARGE SCALE GENOMIC DNA]</scope>
    <source>
        <strain evidence="6 7">AGR01</strain>
    </source>
</reference>
<dbReference type="PANTHER" id="PTHR24012">
    <property type="entry name" value="RNA BINDING PROTEIN"/>
    <property type="match status" value="1"/>
</dbReference>
<evidence type="ECO:0000256" key="2">
    <source>
        <dbReference type="ARBA" id="ARBA00022884"/>
    </source>
</evidence>
<evidence type="ECO:0000256" key="1">
    <source>
        <dbReference type="ARBA" id="ARBA00022737"/>
    </source>
</evidence>
<sequence length="509" mass="56872">MSNPYDVLSSQSPNGELVYPSDSLIPPPVKSGFAQKMMAEMGHVEEQGPGANGLGNGTLTADEYLEYQNTPWKRPRQKTPPPVIKASIPSKFVRIQRLDANMEPSAVLTMSDLQLREKVNEIYGLPRSDTSEAFVKFESGENAATAVMKYSHKAFSWNGQKAWLERILEQDIQQCSHDGPFDIKDHDRRCRLSIFLREQEEEKALQSNTVFVSGLNGSHELKHLVELLGSPRSEKCYDMDMQVIGAEELWTARTGNCGTALVRFHDNSAIDAVQEWNGKYFKNKTLYLKWVPDSEYGEVSPAKGAAKTNLASKLHINNLPPGADLGYIRQVLHKYEVADQSFIMGGKTAVVYLKATDAKDILARFPNGLRFQGRKHYFSEWTGGKKGKGARGTTPVQYTRPAQSPHKPETSLTEQIADLNLGSNLGLQSSNWRFRTPSRNRTPQNTNDVIVRNLAFAASEQDIQQLFNGSYTNTKIAQKKGFAFVTLGSQEQAQRAIRELHGYNVPDGK</sequence>
<dbReference type="Gene3D" id="3.30.70.330">
    <property type="match status" value="2"/>
</dbReference>
<keyword evidence="7" id="KW-1185">Reference proteome</keyword>
<evidence type="ECO:0000313" key="7">
    <source>
        <dbReference type="Proteomes" id="UP001280581"/>
    </source>
</evidence>
<feature type="region of interest" description="Disordered" evidence="4">
    <location>
        <begin position="382"/>
        <end position="409"/>
    </location>
</feature>
<dbReference type="InterPro" id="IPR035979">
    <property type="entry name" value="RBD_domain_sf"/>
</dbReference>
<feature type="region of interest" description="Disordered" evidence="4">
    <location>
        <begin position="1"/>
        <end position="22"/>
    </location>
</feature>
<dbReference type="InterPro" id="IPR000504">
    <property type="entry name" value="RRM_dom"/>
</dbReference>
<dbReference type="GO" id="GO:0003723">
    <property type="term" value="F:RNA binding"/>
    <property type="evidence" value="ECO:0007669"/>
    <property type="project" value="UniProtKB-UniRule"/>
</dbReference>
<keyword evidence="2 3" id="KW-0694">RNA-binding</keyword>
<evidence type="ECO:0000256" key="4">
    <source>
        <dbReference type="SAM" id="MobiDB-lite"/>
    </source>
</evidence>
<feature type="compositionally biased region" description="Polar residues" evidence="4">
    <location>
        <begin position="1"/>
        <end position="14"/>
    </location>
</feature>
<feature type="domain" description="RRM" evidence="5">
    <location>
        <begin position="447"/>
        <end position="509"/>
    </location>
</feature>
<evidence type="ECO:0000259" key="5">
    <source>
        <dbReference type="PROSITE" id="PS50102"/>
    </source>
</evidence>
<accession>A0AAN6M1U4</accession>
<protein>
    <recommendedName>
        <fullName evidence="5">RRM domain-containing protein</fullName>
    </recommendedName>
</protein>
<evidence type="ECO:0000313" key="6">
    <source>
        <dbReference type="EMBL" id="KAK3210147.1"/>
    </source>
</evidence>
<dbReference type="PROSITE" id="PS50102">
    <property type="entry name" value="RRM"/>
    <property type="match status" value="1"/>
</dbReference>
<dbReference type="Pfam" id="PF00076">
    <property type="entry name" value="RRM_1"/>
    <property type="match status" value="1"/>
</dbReference>
<name>A0AAN6M1U4_9PLEO</name>
<gene>
    <name evidence="6" type="ORF">GRF29_44g1811365</name>
</gene>
<dbReference type="EMBL" id="WVTA01000005">
    <property type="protein sequence ID" value="KAK3210147.1"/>
    <property type="molecule type" value="Genomic_DNA"/>
</dbReference>
<evidence type="ECO:0000256" key="3">
    <source>
        <dbReference type="PROSITE-ProRule" id="PRU00176"/>
    </source>
</evidence>
<proteinExistence type="predicted"/>
<dbReference type="Proteomes" id="UP001280581">
    <property type="component" value="Unassembled WGS sequence"/>
</dbReference>
<dbReference type="SMART" id="SM00360">
    <property type="entry name" value="RRM"/>
    <property type="match status" value="2"/>
</dbReference>
<dbReference type="SUPFAM" id="SSF54928">
    <property type="entry name" value="RNA-binding domain, RBD"/>
    <property type="match status" value="2"/>
</dbReference>
<dbReference type="InterPro" id="IPR012677">
    <property type="entry name" value="Nucleotide-bd_a/b_plait_sf"/>
</dbReference>
<dbReference type="AlphaFoldDB" id="A0AAN6M1U4"/>